<dbReference type="CDD" id="cd14687">
    <property type="entry name" value="bZIP_ATF2"/>
    <property type="match status" value="1"/>
</dbReference>
<dbReference type="Gene3D" id="1.20.5.170">
    <property type="match status" value="1"/>
</dbReference>
<keyword evidence="4" id="KW-1185">Reference proteome</keyword>
<feature type="domain" description="BZIP" evidence="2">
    <location>
        <begin position="122"/>
        <end position="185"/>
    </location>
</feature>
<dbReference type="Pfam" id="PF00170">
    <property type="entry name" value="bZIP_1"/>
    <property type="match status" value="1"/>
</dbReference>
<sequence length="206" mass="23347">MGFNMPPPYDNMQTQEGPVTPQFGEVTPLGAAFDTHLCLPAALPGGFGQWFLSNDEMSLLPRVSNSADSETQNIRNEDLITPSIDQWKRLPRRREPRQGTQPLPEKDRTIGAGSSESISHYMAKRKKHLESNRQAAKRCRENRKSRDAALESEYNAQSAHNSQLLAITNQLRFELSILQNEILRHSLCRDMGIERYLAQVMQNMPA</sequence>
<name>A0ABQ8WCT3_PENCH</name>
<gene>
    <name evidence="3" type="ORF">N7505_007220</name>
</gene>
<dbReference type="EMBL" id="JAPVEB010000004">
    <property type="protein sequence ID" value="KAJ5264427.1"/>
    <property type="molecule type" value="Genomic_DNA"/>
</dbReference>
<dbReference type="SMART" id="SM00338">
    <property type="entry name" value="BRLZ"/>
    <property type="match status" value="1"/>
</dbReference>
<evidence type="ECO:0000256" key="1">
    <source>
        <dbReference type="SAM" id="MobiDB-lite"/>
    </source>
</evidence>
<dbReference type="PROSITE" id="PS50217">
    <property type="entry name" value="BZIP"/>
    <property type="match status" value="1"/>
</dbReference>
<organism evidence="3 4">
    <name type="scientific">Penicillium chrysogenum</name>
    <name type="common">Penicillium notatum</name>
    <dbReference type="NCBI Taxonomy" id="5076"/>
    <lineage>
        <taxon>Eukaryota</taxon>
        <taxon>Fungi</taxon>
        <taxon>Dikarya</taxon>
        <taxon>Ascomycota</taxon>
        <taxon>Pezizomycotina</taxon>
        <taxon>Eurotiomycetes</taxon>
        <taxon>Eurotiomycetidae</taxon>
        <taxon>Eurotiales</taxon>
        <taxon>Aspergillaceae</taxon>
        <taxon>Penicillium</taxon>
        <taxon>Penicillium chrysogenum species complex</taxon>
    </lineage>
</organism>
<evidence type="ECO:0000313" key="3">
    <source>
        <dbReference type="EMBL" id="KAJ5264427.1"/>
    </source>
</evidence>
<proteinExistence type="predicted"/>
<dbReference type="Proteomes" id="UP001220256">
    <property type="component" value="Unassembled WGS sequence"/>
</dbReference>
<dbReference type="InterPro" id="IPR004827">
    <property type="entry name" value="bZIP"/>
</dbReference>
<reference evidence="3 4" key="1">
    <citation type="journal article" date="2023" name="IMA Fungus">
        <title>Comparative genomic study of the Penicillium genus elucidates a diverse pangenome and 15 lateral gene transfer events.</title>
        <authorList>
            <person name="Petersen C."/>
            <person name="Sorensen T."/>
            <person name="Nielsen M.R."/>
            <person name="Sondergaard T.E."/>
            <person name="Sorensen J.L."/>
            <person name="Fitzpatrick D.A."/>
            <person name="Frisvad J.C."/>
            <person name="Nielsen K.L."/>
        </authorList>
    </citation>
    <scope>NUCLEOTIDE SEQUENCE [LARGE SCALE GENOMIC DNA]</scope>
    <source>
        <strain evidence="3 4">IBT 3361</strain>
    </source>
</reference>
<evidence type="ECO:0000313" key="4">
    <source>
        <dbReference type="Proteomes" id="UP001220256"/>
    </source>
</evidence>
<dbReference type="InterPro" id="IPR046347">
    <property type="entry name" value="bZIP_sf"/>
</dbReference>
<dbReference type="SUPFAM" id="SSF57959">
    <property type="entry name" value="Leucine zipper domain"/>
    <property type="match status" value="1"/>
</dbReference>
<feature type="compositionally biased region" description="Basic and acidic residues" evidence="1">
    <location>
        <begin position="138"/>
        <end position="149"/>
    </location>
</feature>
<feature type="region of interest" description="Disordered" evidence="1">
    <location>
        <begin position="85"/>
        <end position="155"/>
    </location>
</feature>
<accession>A0ABQ8WCT3</accession>
<comment type="caution">
    <text evidence="3">The sequence shown here is derived from an EMBL/GenBank/DDBJ whole genome shotgun (WGS) entry which is preliminary data.</text>
</comment>
<evidence type="ECO:0000259" key="2">
    <source>
        <dbReference type="PROSITE" id="PS50217"/>
    </source>
</evidence>
<protein>
    <recommendedName>
        <fullName evidence="2">BZIP domain-containing protein</fullName>
    </recommendedName>
</protein>